<dbReference type="RefSeq" id="WP_038026290.1">
    <property type="nucleotide sequence ID" value="NZ_JPVU01000174.1"/>
</dbReference>
<gene>
    <name evidence="2" type="ORF">TMUPMC115_1650</name>
</gene>
<evidence type="ECO:0000313" key="3">
    <source>
        <dbReference type="Proteomes" id="UP000029380"/>
    </source>
</evidence>
<dbReference type="OrthoDB" id="2136191at2"/>
<organism evidence="2 3">
    <name type="scientific">Tetragenococcus muriaticus PMC-11-5</name>
    <dbReference type="NCBI Taxonomy" id="1302649"/>
    <lineage>
        <taxon>Bacteria</taxon>
        <taxon>Bacillati</taxon>
        <taxon>Bacillota</taxon>
        <taxon>Bacilli</taxon>
        <taxon>Lactobacillales</taxon>
        <taxon>Enterococcaceae</taxon>
        <taxon>Tetragenococcus</taxon>
    </lineage>
</organism>
<evidence type="ECO:0000313" key="2">
    <source>
        <dbReference type="EMBL" id="KFN90985.1"/>
    </source>
</evidence>
<sequence>MRKKSHQLQWLQVLNQRYFLTEEERETYQKLQRGYEGEKRLDQMVDEFLAPEIKSLDDLTLQYKNSVVQIDKILIVGQTICLMDMKYYQGDYVFKNNTWYIGKKILTNNIFEQIRRAARVLQNILNDNQIEMTVYGVLAFMNPNATINIVDETYETVLMFDEIPGWLLKLTDNDKSEKQSVQSVIQCYEIEPYRTTRTFDIEKIDQLRKGICCANCHHYHMTEHKYKISCTCGYSEAKLIAYSRTICEFGVLFHNQNLKFPELRKFFGENVNERFLKANLQQNFVLQKSPHSKAGYLNKGLLFDYWFEDEKKISKNTKRKIGKVINRTNLC</sequence>
<protein>
    <recommendedName>
        <fullName evidence="1">NERD domain-containing protein</fullName>
    </recommendedName>
</protein>
<proteinExistence type="predicted"/>
<dbReference type="AlphaFoldDB" id="A0A091C2R5"/>
<dbReference type="PATRIC" id="fig|1302649.3.peg.1654"/>
<accession>A0A091C2R5</accession>
<name>A0A091C2R5_9ENTE</name>
<reference evidence="2 3" key="1">
    <citation type="submission" date="2014-08" db="EMBL/GenBank/DDBJ databases">
        <title>Genome sequence of Tetragenococcus muriaticus.</title>
        <authorList>
            <person name="Chuea-nongthon C."/>
            <person name="Rodtong S."/>
            <person name="Yongsawatdigul J."/>
            <person name="Steele J.L."/>
            <person name="Liu X.-y."/>
            <person name="Speers J."/>
            <person name="Glasner J.D."/>
            <person name="Neeno-Eckwall E.C."/>
        </authorList>
    </citation>
    <scope>NUCLEOTIDE SEQUENCE [LARGE SCALE GENOMIC DNA]</scope>
    <source>
        <strain evidence="2 3">PMC-11-5</strain>
    </source>
</reference>
<comment type="caution">
    <text evidence="2">The sequence shown here is derived from an EMBL/GenBank/DDBJ whole genome shotgun (WGS) entry which is preliminary data.</text>
</comment>
<dbReference type="Pfam" id="PF08378">
    <property type="entry name" value="NERD"/>
    <property type="match status" value="1"/>
</dbReference>
<dbReference type="Proteomes" id="UP000029380">
    <property type="component" value="Unassembled WGS sequence"/>
</dbReference>
<dbReference type="PROSITE" id="PS50965">
    <property type="entry name" value="NERD"/>
    <property type="match status" value="1"/>
</dbReference>
<feature type="domain" description="NERD" evidence="1">
    <location>
        <begin position="33"/>
        <end position="144"/>
    </location>
</feature>
<dbReference type="EMBL" id="JPVU01000174">
    <property type="protein sequence ID" value="KFN90985.1"/>
    <property type="molecule type" value="Genomic_DNA"/>
</dbReference>
<dbReference type="InterPro" id="IPR011528">
    <property type="entry name" value="NERD"/>
</dbReference>
<evidence type="ECO:0000259" key="1">
    <source>
        <dbReference type="PROSITE" id="PS50965"/>
    </source>
</evidence>